<evidence type="ECO:0000313" key="2">
    <source>
        <dbReference type="EMBL" id="MDQ0224853.1"/>
    </source>
</evidence>
<keyword evidence="1" id="KW-0812">Transmembrane</keyword>
<dbReference type="PANTHER" id="PTHR40040:SF1">
    <property type="entry name" value="MEMBRANE PROTEIN"/>
    <property type="match status" value="1"/>
</dbReference>
<reference evidence="2 3" key="1">
    <citation type="submission" date="2023-07" db="EMBL/GenBank/DDBJ databases">
        <title>Genomic Encyclopedia of Type Strains, Phase IV (KMG-IV): sequencing the most valuable type-strain genomes for metagenomic binning, comparative biology and taxonomic classification.</title>
        <authorList>
            <person name="Goeker M."/>
        </authorList>
    </citation>
    <scope>NUCLEOTIDE SEQUENCE [LARGE SCALE GENOMIC DNA]</scope>
    <source>
        <strain evidence="2 3">DSM 17723</strain>
    </source>
</reference>
<feature type="transmembrane region" description="Helical" evidence="1">
    <location>
        <begin position="136"/>
        <end position="155"/>
    </location>
</feature>
<protein>
    <recommendedName>
        <fullName evidence="4">DUF4190 domain-containing protein</fullName>
    </recommendedName>
</protein>
<proteinExistence type="predicted"/>
<organism evidence="2 3">
    <name type="scientific">Metabacillus niabensis</name>
    <dbReference type="NCBI Taxonomy" id="324854"/>
    <lineage>
        <taxon>Bacteria</taxon>
        <taxon>Bacillati</taxon>
        <taxon>Bacillota</taxon>
        <taxon>Bacilli</taxon>
        <taxon>Bacillales</taxon>
        <taxon>Bacillaceae</taxon>
        <taxon>Metabacillus</taxon>
    </lineage>
</organism>
<evidence type="ECO:0000313" key="3">
    <source>
        <dbReference type="Proteomes" id="UP001232245"/>
    </source>
</evidence>
<dbReference type="PANTHER" id="PTHR40040">
    <property type="entry name" value="SMALL HYDROPHOBIC PROTEIN-RELATED"/>
    <property type="match status" value="1"/>
</dbReference>
<sequence length="156" mass="16845">MPDNNKMDIPERDRYSNSEYKGITPLDREIVSDVQTGSAINYSEPVNNNNPRTTTNTDTETAAEIAAPVNLRREVIRGRETDGRLDDGRAVEGRGLGILALALSIISLFFLPVILGAAGIIVGFIARRRGATATGAWAIGIGIVSIILGIFIMPFF</sequence>
<feature type="transmembrane region" description="Helical" evidence="1">
    <location>
        <begin position="98"/>
        <end position="124"/>
    </location>
</feature>
<dbReference type="Proteomes" id="UP001232245">
    <property type="component" value="Unassembled WGS sequence"/>
</dbReference>
<dbReference type="InterPro" id="IPR055338">
    <property type="entry name" value="YqfX-like"/>
</dbReference>
<accession>A0ABT9YZW1</accession>
<evidence type="ECO:0008006" key="4">
    <source>
        <dbReference type="Google" id="ProtNLM"/>
    </source>
</evidence>
<keyword evidence="1" id="KW-1133">Transmembrane helix</keyword>
<keyword evidence="1" id="KW-0472">Membrane</keyword>
<evidence type="ECO:0000256" key="1">
    <source>
        <dbReference type="SAM" id="Phobius"/>
    </source>
</evidence>
<dbReference type="EMBL" id="JAUSTZ010000002">
    <property type="protein sequence ID" value="MDQ0224853.1"/>
    <property type="molecule type" value="Genomic_DNA"/>
</dbReference>
<keyword evidence="3" id="KW-1185">Reference proteome</keyword>
<name>A0ABT9YZW1_9BACI</name>
<comment type="caution">
    <text evidence="2">The sequence shown here is derived from an EMBL/GenBank/DDBJ whole genome shotgun (WGS) entry which is preliminary data.</text>
</comment>
<gene>
    <name evidence="2" type="ORF">J2S02_001182</name>
</gene>
<dbReference type="RefSeq" id="WP_370877239.1">
    <property type="nucleotide sequence ID" value="NZ_CADEPK010000109.1"/>
</dbReference>